<organism evidence="1 2">
    <name type="scientific">Gordonia bronchialis (strain ATCC 25592 / DSM 43247 / BCRC 13721 / JCM 3198 / KCTC 3076 / NBRC 16047 / NCTC 10667)</name>
    <name type="common">Rhodococcus bronchialis</name>
    <dbReference type="NCBI Taxonomy" id="526226"/>
    <lineage>
        <taxon>Bacteria</taxon>
        <taxon>Bacillati</taxon>
        <taxon>Actinomycetota</taxon>
        <taxon>Actinomycetes</taxon>
        <taxon>Mycobacteriales</taxon>
        <taxon>Gordoniaceae</taxon>
        <taxon>Gordonia</taxon>
    </lineage>
</organism>
<dbReference type="STRING" id="526226.Gbro_4290"/>
<dbReference type="HOGENOM" id="CLU_124276_0_0_11"/>
<evidence type="ECO:0000313" key="2">
    <source>
        <dbReference type="Proteomes" id="UP000001219"/>
    </source>
</evidence>
<dbReference type="RefSeq" id="WP_012835925.1">
    <property type="nucleotide sequence ID" value="NC_013441.1"/>
</dbReference>
<dbReference type="OrthoDB" id="4483486at2"/>
<dbReference type="Proteomes" id="UP000001219">
    <property type="component" value="Chromosome"/>
</dbReference>
<dbReference type="EMBL" id="CP001802">
    <property type="protein sequence ID" value="ACY23435.1"/>
    <property type="molecule type" value="Genomic_DNA"/>
</dbReference>
<name>D0L5U9_GORB4</name>
<dbReference type="CDD" id="cd07812">
    <property type="entry name" value="SRPBCC"/>
    <property type="match status" value="1"/>
</dbReference>
<protein>
    <submittedName>
        <fullName evidence="1">Polyketide cyclase/dehydrase</fullName>
    </submittedName>
</protein>
<dbReference type="InterPro" id="IPR023393">
    <property type="entry name" value="START-like_dom_sf"/>
</dbReference>
<proteinExistence type="predicted"/>
<dbReference type="InterPro" id="IPR019587">
    <property type="entry name" value="Polyketide_cyclase/dehydratase"/>
</dbReference>
<reference evidence="2" key="1">
    <citation type="submission" date="2009-10" db="EMBL/GenBank/DDBJ databases">
        <title>The complete chromosome of Gordonia bronchialis DSM 43247.</title>
        <authorList>
            <consortium name="US DOE Joint Genome Institute (JGI-PGF)"/>
            <person name="Lucas S."/>
            <person name="Copeland A."/>
            <person name="Lapidus A."/>
            <person name="Glavina del Rio T."/>
            <person name="Dalin E."/>
            <person name="Tice H."/>
            <person name="Bruce D."/>
            <person name="Goodwin L."/>
            <person name="Pitluck S."/>
            <person name="Kyrpides N."/>
            <person name="Mavromatis K."/>
            <person name="Ivanova N."/>
            <person name="Ovchinnikova G."/>
            <person name="Saunders E."/>
            <person name="Brettin T."/>
            <person name="Detter J.C."/>
            <person name="Han C."/>
            <person name="Larimer F."/>
            <person name="Land M."/>
            <person name="Hauser L."/>
            <person name="Markowitz V."/>
            <person name="Cheng J.-F."/>
            <person name="Hugenholtz P."/>
            <person name="Woyke T."/>
            <person name="Wu D."/>
            <person name="Jando M."/>
            <person name="Schneider S."/>
            <person name="Goeker M."/>
            <person name="Klenk H.-P."/>
            <person name="Eisen J.A."/>
        </authorList>
    </citation>
    <scope>NUCLEOTIDE SEQUENCE [LARGE SCALE GENOMIC DNA]</scope>
    <source>
        <strain evidence="2">ATCC 25592 / DSM 43247 / BCRC 13721 / JCM 3198 / KCTC 3076 / NBRC 16047 / NCTC 10667</strain>
    </source>
</reference>
<dbReference type="Pfam" id="PF10604">
    <property type="entry name" value="Polyketide_cyc2"/>
    <property type="match status" value="1"/>
</dbReference>
<reference evidence="1 2" key="2">
    <citation type="journal article" date="2010" name="Stand. Genomic Sci.">
        <title>Complete genome sequence of Gordonia bronchialis type strain (3410).</title>
        <authorList>
            <person name="Ivanova N."/>
            <person name="Sikorski J."/>
            <person name="Jando M."/>
            <person name="Lapidus A."/>
            <person name="Nolan M."/>
            <person name="Lucas S."/>
            <person name="Del Rio T.G."/>
            <person name="Tice H."/>
            <person name="Copeland A."/>
            <person name="Cheng J.F."/>
            <person name="Chen F."/>
            <person name="Bruce D."/>
            <person name="Goodwin L."/>
            <person name="Pitluck S."/>
            <person name="Mavromatis K."/>
            <person name="Ovchinnikova G."/>
            <person name="Pati A."/>
            <person name="Chen A."/>
            <person name="Palaniappan K."/>
            <person name="Land M."/>
            <person name="Hauser L."/>
            <person name="Chang Y.J."/>
            <person name="Jeffries C.D."/>
            <person name="Chain P."/>
            <person name="Saunders E."/>
            <person name="Han C."/>
            <person name="Detter J.C."/>
            <person name="Brettin T."/>
            <person name="Rohde M."/>
            <person name="Goker M."/>
            <person name="Bristow J."/>
            <person name="Eisen J.A."/>
            <person name="Markowitz V."/>
            <person name="Hugenholtz P."/>
            <person name="Klenk H.P."/>
            <person name="Kyrpides N.C."/>
        </authorList>
    </citation>
    <scope>NUCLEOTIDE SEQUENCE [LARGE SCALE GENOMIC DNA]</scope>
    <source>
        <strain evidence="2">ATCC 25592 / DSM 43247 / BCRC 13721 / JCM 3198 / KCTC 3076 / NBRC 16047 / NCTC 10667</strain>
    </source>
</reference>
<dbReference type="KEGG" id="gbr:Gbro_4290"/>
<dbReference type="Gene3D" id="3.30.530.20">
    <property type="match status" value="1"/>
</dbReference>
<dbReference type="SUPFAM" id="SSF55961">
    <property type="entry name" value="Bet v1-like"/>
    <property type="match status" value="1"/>
</dbReference>
<keyword evidence="2" id="KW-1185">Reference proteome</keyword>
<sequence>MTSVQQHTSATPAQVWSVLSNGWLYATWVVGTSRIRDVDPDWPQAGTKIHHSVGLWPALLNDETESLESKAGYLELSAAASPFGRARIRLTIEKDGDGSLITMDEFVETAPLRWIPPVVQRTAMRPRLNECLQRLAMLAERNAR</sequence>
<dbReference type="AlphaFoldDB" id="D0L5U9"/>
<accession>D0L5U9</accession>
<dbReference type="eggNOG" id="COG3832">
    <property type="taxonomic scope" value="Bacteria"/>
</dbReference>
<gene>
    <name evidence="1" type="ordered locus">Gbro_4290</name>
</gene>
<evidence type="ECO:0000313" key="1">
    <source>
        <dbReference type="EMBL" id="ACY23435.1"/>
    </source>
</evidence>